<organism evidence="2">
    <name type="scientific">Ralstonia solanacearum</name>
    <name type="common">Pseudomonas solanacearum</name>
    <dbReference type="NCBI Taxonomy" id="305"/>
    <lineage>
        <taxon>Bacteria</taxon>
        <taxon>Pseudomonadati</taxon>
        <taxon>Pseudomonadota</taxon>
        <taxon>Betaproteobacteria</taxon>
        <taxon>Burkholderiales</taxon>
        <taxon>Burkholderiaceae</taxon>
        <taxon>Ralstonia</taxon>
        <taxon>Ralstonia solanacearum species complex</taxon>
    </lineage>
</organism>
<name>A0A0S4TWU0_RALSL</name>
<keyword evidence="1" id="KW-0472">Membrane</keyword>
<dbReference type="EMBL" id="LN899819">
    <property type="protein sequence ID" value="CUV14516.1"/>
    <property type="molecule type" value="Genomic_DNA"/>
</dbReference>
<dbReference type="AlphaFoldDB" id="A0A0S4TWU0"/>
<accession>A0A0S4TWU0</accession>
<dbReference type="GO" id="GO:0043683">
    <property type="term" value="P:type IV pilus assembly"/>
    <property type="evidence" value="ECO:0007669"/>
    <property type="project" value="InterPro"/>
</dbReference>
<dbReference type="InterPro" id="IPR045584">
    <property type="entry name" value="Pilin-like"/>
</dbReference>
<dbReference type="Gene3D" id="3.30.700.10">
    <property type="entry name" value="Glycoprotein, Type 4 Pilin"/>
    <property type="match status" value="1"/>
</dbReference>
<keyword evidence="1" id="KW-1133">Transmembrane helix</keyword>
<protein>
    <submittedName>
        <fullName evidence="2">Type IV pilus biogenesis protein PilE</fullName>
    </submittedName>
</protein>
<dbReference type="Pfam" id="PF07963">
    <property type="entry name" value="N_methyl"/>
    <property type="match status" value="1"/>
</dbReference>
<dbReference type="SUPFAM" id="SSF54523">
    <property type="entry name" value="Pili subunits"/>
    <property type="match status" value="1"/>
</dbReference>
<dbReference type="PATRIC" id="fig|305.106.peg.3857"/>
<evidence type="ECO:0000256" key="1">
    <source>
        <dbReference type="SAM" id="Phobius"/>
    </source>
</evidence>
<feature type="transmembrane region" description="Helical" evidence="1">
    <location>
        <begin position="12"/>
        <end position="33"/>
    </location>
</feature>
<sequence length="141" mass="15238">MKPSKSKFKAGAFTLVELMIVMVIVAILAMIAIPSYTRYIVKSHAKGAAGDLTALSLNLENAYQLKFQYPDPLASNTVVDGTSFPGWNPAEKSNFNYTRTTTVTTYLLTATGSSGMMSGCVLTMDQNNNRTATDACGFTSW</sequence>
<dbReference type="InterPro" id="IPR031982">
    <property type="entry name" value="PilE-like"/>
</dbReference>
<keyword evidence="1" id="KW-0812">Transmembrane</keyword>
<reference evidence="2" key="1">
    <citation type="submission" date="2015-10" db="EMBL/GenBank/DDBJ databases">
        <authorList>
            <person name="Gilbert D.G."/>
        </authorList>
    </citation>
    <scope>NUCLEOTIDE SEQUENCE</scope>
    <source>
        <strain evidence="2">Phyl III-seqv23</strain>
    </source>
</reference>
<dbReference type="NCBIfam" id="TIGR02532">
    <property type="entry name" value="IV_pilin_GFxxxE"/>
    <property type="match status" value="1"/>
</dbReference>
<proteinExistence type="predicted"/>
<gene>
    <name evidence="2" type="primary">pilE</name>
    <name evidence="2" type="ORF">RUN39_v1_860005</name>
</gene>
<dbReference type="InterPro" id="IPR012902">
    <property type="entry name" value="N_methyl_site"/>
</dbReference>
<evidence type="ECO:0000313" key="2">
    <source>
        <dbReference type="EMBL" id="CUV14516.1"/>
    </source>
</evidence>
<dbReference type="Pfam" id="PF16732">
    <property type="entry name" value="ComP_DUS"/>
    <property type="match status" value="1"/>
</dbReference>